<protein>
    <submittedName>
        <fullName evidence="4">DNA-processing protein DprA</fullName>
    </submittedName>
</protein>
<dbReference type="KEGG" id="pspc:Strain318_001727"/>
<sequence length="303" mass="30979">MTPAPARTPQWCPAAELPAQLGELSIPPKGLWLLGDPSVLEVGPEGFVAIVGTREASAYGIRMAQRLAAGAARAGLIVVSGLARGIDAAAHAAAVRAGGRTVAVQGTGVDVPYPAGHRTLHELVQENGAVLSEVEPGTKAFPGCFPRRNRIIAGLCRATIVVEAGHKSGALNTAAVATQLGRSVGAVPGLADDPRAAGSNQLARDGAHLILDVEDLLVVMGFSTFPNIGDAAPGRARRLATELWEPADRAILAALELQPAPVEHIAAVTSLSIRQVSNSLLRLEMLGAARAGDGGYALASLGP</sequence>
<evidence type="ECO:0000256" key="1">
    <source>
        <dbReference type="ARBA" id="ARBA00006525"/>
    </source>
</evidence>
<dbReference type="InterPro" id="IPR057666">
    <property type="entry name" value="DrpA_SLOG"/>
</dbReference>
<evidence type="ECO:0000313" key="5">
    <source>
        <dbReference type="EMBL" id="WKW15344.1"/>
    </source>
</evidence>
<dbReference type="NCBIfam" id="TIGR00732">
    <property type="entry name" value="dprA"/>
    <property type="match status" value="1"/>
</dbReference>
<dbReference type="RefSeq" id="WP_367885315.1">
    <property type="nucleotide sequence ID" value="NZ_CP130612.1"/>
</dbReference>
<evidence type="ECO:0000313" key="6">
    <source>
        <dbReference type="Proteomes" id="UP001229955"/>
    </source>
</evidence>
<keyword evidence="6" id="KW-1185">Reference proteome</keyword>
<gene>
    <name evidence="4" type="primary">dprA</name>
    <name evidence="4" type="ORF">Strain138_001728</name>
    <name evidence="5" type="ORF">Strain318_001727</name>
</gene>
<evidence type="ECO:0000313" key="4">
    <source>
        <dbReference type="EMBL" id="WKW12437.1"/>
    </source>
</evidence>
<dbReference type="InterPro" id="IPR036388">
    <property type="entry name" value="WH-like_DNA-bd_sf"/>
</dbReference>
<comment type="similarity">
    <text evidence="1">Belongs to the DprA/Smf family.</text>
</comment>
<dbReference type="PANTHER" id="PTHR43022">
    <property type="entry name" value="PROTEIN SMF"/>
    <property type="match status" value="1"/>
</dbReference>
<dbReference type="InterPro" id="IPR041614">
    <property type="entry name" value="DprA_WH"/>
</dbReference>
<reference evidence="4" key="1">
    <citation type="submission" date="2023-07" db="EMBL/GenBank/DDBJ databases">
        <authorList>
            <person name="Haufschild T."/>
            <person name="Kallscheuer N."/>
            <person name="Hammer J."/>
            <person name="Kohn T."/>
            <person name="Kabuu M."/>
            <person name="Jogler M."/>
            <person name="Wohfarth N."/>
            <person name="Heuer A."/>
            <person name="Rohde M."/>
            <person name="van Teeseling M.C.F."/>
            <person name="Jogler C."/>
        </authorList>
    </citation>
    <scope>NUCLEOTIDE SEQUENCE</scope>
    <source>
        <strain evidence="4">Strain 138</strain>
        <strain evidence="5">Strain 318</strain>
    </source>
</reference>
<dbReference type="Gene3D" id="3.40.50.450">
    <property type="match status" value="1"/>
</dbReference>
<dbReference type="Proteomes" id="UP001229955">
    <property type="component" value="Chromosome"/>
</dbReference>
<dbReference type="SUPFAM" id="SSF102405">
    <property type="entry name" value="MCP/YpsA-like"/>
    <property type="match status" value="1"/>
</dbReference>
<dbReference type="PANTHER" id="PTHR43022:SF1">
    <property type="entry name" value="PROTEIN SMF"/>
    <property type="match status" value="1"/>
</dbReference>
<organism evidence="4">
    <name type="scientific">Pseudogemmatithrix spongiicola</name>
    <dbReference type="NCBI Taxonomy" id="3062599"/>
    <lineage>
        <taxon>Bacteria</taxon>
        <taxon>Pseudomonadati</taxon>
        <taxon>Gemmatimonadota</taxon>
        <taxon>Gemmatimonadia</taxon>
        <taxon>Gemmatimonadales</taxon>
        <taxon>Gemmatimonadaceae</taxon>
        <taxon>Pseudogemmatithrix</taxon>
    </lineage>
</organism>
<feature type="domain" description="DprA winged helix" evidence="3">
    <location>
        <begin position="242"/>
        <end position="295"/>
    </location>
</feature>
<accession>A0AA49Q833</accession>
<dbReference type="InterPro" id="IPR003488">
    <property type="entry name" value="DprA"/>
</dbReference>
<dbReference type="EMBL" id="CP130613">
    <property type="protein sequence ID" value="WKW15344.1"/>
    <property type="molecule type" value="Genomic_DNA"/>
</dbReference>
<dbReference type="EMBL" id="CP130612">
    <property type="protein sequence ID" value="WKW12437.1"/>
    <property type="molecule type" value="Genomic_DNA"/>
</dbReference>
<evidence type="ECO:0000259" key="2">
    <source>
        <dbReference type="Pfam" id="PF02481"/>
    </source>
</evidence>
<dbReference type="AlphaFoldDB" id="A0AA49JV63"/>
<feature type="domain" description="Smf/DprA SLOG" evidence="2">
    <location>
        <begin position="15"/>
        <end position="218"/>
    </location>
</feature>
<dbReference type="Pfam" id="PF02481">
    <property type="entry name" value="DNA_processg_A"/>
    <property type="match status" value="1"/>
</dbReference>
<dbReference type="Pfam" id="PF17782">
    <property type="entry name" value="WHD_DprA"/>
    <property type="match status" value="1"/>
</dbReference>
<dbReference type="Gene3D" id="1.10.10.10">
    <property type="entry name" value="Winged helix-like DNA-binding domain superfamily/Winged helix DNA-binding domain"/>
    <property type="match status" value="1"/>
</dbReference>
<name>A0AA49JV63_9BACT</name>
<dbReference type="GO" id="GO:0009294">
    <property type="term" value="P:DNA-mediated transformation"/>
    <property type="evidence" value="ECO:0007669"/>
    <property type="project" value="InterPro"/>
</dbReference>
<accession>A0AA49JV63</accession>
<evidence type="ECO:0000259" key="3">
    <source>
        <dbReference type="Pfam" id="PF17782"/>
    </source>
</evidence>
<proteinExistence type="inferred from homology"/>